<feature type="transmembrane region" description="Helical" evidence="6">
    <location>
        <begin position="155"/>
        <end position="179"/>
    </location>
</feature>
<keyword evidence="8" id="KW-1185">Reference proteome</keyword>
<evidence type="ECO:0000256" key="3">
    <source>
        <dbReference type="ARBA" id="ARBA00022692"/>
    </source>
</evidence>
<name>A0A556A5V1_9BURK</name>
<evidence type="ECO:0000313" key="8">
    <source>
        <dbReference type="Proteomes" id="UP000318405"/>
    </source>
</evidence>
<feature type="transmembrane region" description="Helical" evidence="6">
    <location>
        <begin position="89"/>
        <end position="108"/>
    </location>
</feature>
<dbReference type="Proteomes" id="UP000318405">
    <property type="component" value="Unassembled WGS sequence"/>
</dbReference>
<dbReference type="RefSeq" id="WP_143951432.1">
    <property type="nucleotide sequence ID" value="NZ_BAABMB010000001.1"/>
</dbReference>
<feature type="transmembrane region" description="Helical" evidence="6">
    <location>
        <begin position="213"/>
        <end position="233"/>
    </location>
</feature>
<dbReference type="EMBL" id="VLTJ01000046">
    <property type="protein sequence ID" value="TSH88265.1"/>
    <property type="molecule type" value="Genomic_DNA"/>
</dbReference>
<accession>A0A556A5V1</accession>
<dbReference type="InterPro" id="IPR043428">
    <property type="entry name" value="LivM-like"/>
</dbReference>
<evidence type="ECO:0000256" key="2">
    <source>
        <dbReference type="ARBA" id="ARBA00022475"/>
    </source>
</evidence>
<dbReference type="AlphaFoldDB" id="A0A556A5V1"/>
<dbReference type="PANTHER" id="PTHR30482:SF17">
    <property type="entry name" value="ABC TRANSPORTER ATP-BINDING PROTEIN"/>
    <property type="match status" value="1"/>
</dbReference>
<evidence type="ECO:0000313" key="7">
    <source>
        <dbReference type="EMBL" id="TSH88265.1"/>
    </source>
</evidence>
<keyword evidence="3 6" id="KW-0812">Transmembrane</keyword>
<dbReference type="CDD" id="cd06581">
    <property type="entry name" value="TM_PBP1_LivM_like"/>
    <property type="match status" value="1"/>
</dbReference>
<evidence type="ECO:0000256" key="1">
    <source>
        <dbReference type="ARBA" id="ARBA00004651"/>
    </source>
</evidence>
<dbReference type="OrthoDB" id="9034298at2"/>
<comment type="caution">
    <text evidence="7">The sequence shown here is derived from an EMBL/GenBank/DDBJ whole genome shotgun (WGS) entry which is preliminary data.</text>
</comment>
<dbReference type="InterPro" id="IPR001851">
    <property type="entry name" value="ABC_transp_permease"/>
</dbReference>
<keyword evidence="2" id="KW-1003">Cell membrane</keyword>
<sequence>MTVLRAPSPAHRLALAALLALAVALPWLGGAFLVRFAAEILLIGTAVCSLNLLMGTGGMASLGHGAIFGAAAYVVAVVAGRLGHAELVWVLPLGAASGMLLGALMGAATLRTSGLFFLVLTLVLGQMVWEVAFRWHDVTGGADGLRGFPRLSVAGQPLASATALYLVAAGTAMVGWWLLRSYARAPIGLALAAWRDQPLRVDALGWSAGRLRVSAFILAGGVAGLAGAVYPFLNQYVGPNTVHWSMSAAFIIMAVIGGIGSRTGGFVGAAVYLFVQTYVSSHTDRWQLVIGVIFVATVVFMPHGIAHLWRERRRSNGDAHPAENGRAPQ</sequence>
<dbReference type="GO" id="GO:0005886">
    <property type="term" value="C:plasma membrane"/>
    <property type="evidence" value="ECO:0007669"/>
    <property type="project" value="UniProtKB-SubCell"/>
</dbReference>
<gene>
    <name evidence="7" type="ORF">FOZ76_27145</name>
</gene>
<proteinExistence type="predicted"/>
<dbReference type="GO" id="GO:0015658">
    <property type="term" value="F:branched-chain amino acid transmembrane transporter activity"/>
    <property type="evidence" value="ECO:0007669"/>
    <property type="project" value="InterPro"/>
</dbReference>
<evidence type="ECO:0000256" key="4">
    <source>
        <dbReference type="ARBA" id="ARBA00022989"/>
    </source>
</evidence>
<protein>
    <submittedName>
        <fullName evidence="7">Branched-chain amino acid ABC transporter permease</fullName>
    </submittedName>
</protein>
<evidence type="ECO:0000256" key="6">
    <source>
        <dbReference type="SAM" id="Phobius"/>
    </source>
</evidence>
<keyword evidence="4 6" id="KW-1133">Transmembrane helix</keyword>
<comment type="subcellular location">
    <subcellularLocation>
        <location evidence="1">Cell membrane</location>
        <topology evidence="1">Multi-pass membrane protein</topology>
    </subcellularLocation>
</comment>
<reference evidence="7 8" key="1">
    <citation type="submission" date="2019-07" db="EMBL/GenBank/DDBJ databases">
        <title>Qingshengfaniella alkalisoli gen. nov., sp. nov., isolated from saline soil.</title>
        <authorList>
            <person name="Xu L."/>
            <person name="Huang X.-X."/>
            <person name="Sun J.-Q."/>
        </authorList>
    </citation>
    <scope>NUCLEOTIDE SEQUENCE [LARGE SCALE GENOMIC DNA]</scope>
    <source>
        <strain evidence="7 8">DSM 27279</strain>
    </source>
</reference>
<keyword evidence="5 6" id="KW-0472">Membrane</keyword>
<evidence type="ECO:0000256" key="5">
    <source>
        <dbReference type="ARBA" id="ARBA00023136"/>
    </source>
</evidence>
<feature type="transmembrane region" description="Helical" evidence="6">
    <location>
        <begin position="286"/>
        <end position="305"/>
    </location>
</feature>
<feature type="transmembrane region" description="Helical" evidence="6">
    <location>
        <begin position="245"/>
        <end position="274"/>
    </location>
</feature>
<organism evidence="7 8">
    <name type="scientific">Verticiella sediminum</name>
    <dbReference type="NCBI Taxonomy" id="1247510"/>
    <lineage>
        <taxon>Bacteria</taxon>
        <taxon>Pseudomonadati</taxon>
        <taxon>Pseudomonadota</taxon>
        <taxon>Betaproteobacteria</taxon>
        <taxon>Burkholderiales</taxon>
        <taxon>Alcaligenaceae</taxon>
        <taxon>Verticiella</taxon>
    </lineage>
</organism>
<feature type="transmembrane region" description="Helical" evidence="6">
    <location>
        <begin position="115"/>
        <end position="135"/>
    </location>
</feature>
<dbReference type="Pfam" id="PF02653">
    <property type="entry name" value="BPD_transp_2"/>
    <property type="match status" value="1"/>
</dbReference>
<feature type="transmembrane region" description="Helical" evidence="6">
    <location>
        <begin position="66"/>
        <end position="83"/>
    </location>
</feature>
<dbReference type="PANTHER" id="PTHR30482">
    <property type="entry name" value="HIGH-AFFINITY BRANCHED-CHAIN AMINO ACID TRANSPORT SYSTEM PERMEASE"/>
    <property type="match status" value="1"/>
</dbReference>